<evidence type="ECO:0008006" key="3">
    <source>
        <dbReference type="Google" id="ProtNLM"/>
    </source>
</evidence>
<name>A0A511V427_9BACL</name>
<dbReference type="AlphaFoldDB" id="A0A511V427"/>
<evidence type="ECO:0000313" key="1">
    <source>
        <dbReference type="EMBL" id="GEN33675.1"/>
    </source>
</evidence>
<dbReference type="Proteomes" id="UP000321157">
    <property type="component" value="Unassembled WGS sequence"/>
</dbReference>
<organism evidence="1 2">
    <name type="scientific">Aneurinibacillus danicus</name>
    <dbReference type="NCBI Taxonomy" id="267746"/>
    <lineage>
        <taxon>Bacteria</taxon>
        <taxon>Bacillati</taxon>
        <taxon>Bacillota</taxon>
        <taxon>Bacilli</taxon>
        <taxon>Bacillales</taxon>
        <taxon>Paenibacillaceae</taxon>
        <taxon>Aneurinibacillus group</taxon>
        <taxon>Aneurinibacillus</taxon>
    </lineage>
</organism>
<dbReference type="RefSeq" id="WP_146809001.1">
    <property type="nucleotide sequence ID" value="NZ_BJXX01000050.1"/>
</dbReference>
<gene>
    <name evidence="1" type="ORF">ADA01nite_11350</name>
</gene>
<proteinExistence type="predicted"/>
<comment type="caution">
    <text evidence="1">The sequence shown here is derived from an EMBL/GenBank/DDBJ whole genome shotgun (WGS) entry which is preliminary data.</text>
</comment>
<protein>
    <recommendedName>
        <fullName evidence="3">PD-(D/E)XK endonuclease-like domain-containing protein</fullName>
    </recommendedName>
</protein>
<keyword evidence="2" id="KW-1185">Reference proteome</keyword>
<dbReference type="OrthoDB" id="2695569at2"/>
<accession>A0A511V427</accession>
<sequence>MNDQASCISVKTLADWHIEEFSRCPHQFYLKQLKKQQQYTWKQMVSYVVHLVIQDYFTLPPQGRTVTNVLRLLDTYWVKKVHLFQSKSHYYTVLANVANHLTSNLLKERESKPPVILFETLRTHSKQLQLDLSMTFHVVQWGAESLIIQKYLVDESLDKFTGYRHMALLFSEEAFERTPEKIELISLLSGKKDVWCPKEEDRIKSAAYMEEIKKRFKERSSYRQAVKSAECVSCSFQRQCEDKADQHVQTSIFVT</sequence>
<reference evidence="1 2" key="1">
    <citation type="submission" date="2019-07" db="EMBL/GenBank/DDBJ databases">
        <title>Whole genome shotgun sequence of Aneurinibacillus danicus NBRC 102444.</title>
        <authorList>
            <person name="Hosoyama A."/>
            <person name="Uohara A."/>
            <person name="Ohji S."/>
            <person name="Ichikawa N."/>
        </authorList>
    </citation>
    <scope>NUCLEOTIDE SEQUENCE [LARGE SCALE GENOMIC DNA]</scope>
    <source>
        <strain evidence="1 2">NBRC 102444</strain>
    </source>
</reference>
<dbReference type="EMBL" id="BJXX01000050">
    <property type="protein sequence ID" value="GEN33675.1"/>
    <property type="molecule type" value="Genomic_DNA"/>
</dbReference>
<evidence type="ECO:0000313" key="2">
    <source>
        <dbReference type="Proteomes" id="UP000321157"/>
    </source>
</evidence>